<dbReference type="Pfam" id="PF00501">
    <property type="entry name" value="AMP-binding"/>
    <property type="match status" value="1"/>
</dbReference>
<proteinExistence type="predicted"/>
<dbReference type="AlphaFoldDB" id="A0A2V5HQ10"/>
<dbReference type="Gene3D" id="3.40.50.12780">
    <property type="entry name" value="N-terminal domain of ligase-like"/>
    <property type="match status" value="1"/>
</dbReference>
<dbReference type="PANTHER" id="PTHR43439">
    <property type="entry name" value="PHENYLACETATE-COENZYME A LIGASE"/>
    <property type="match status" value="1"/>
</dbReference>
<keyword evidence="3" id="KW-0472">Membrane</keyword>
<feature type="transmembrane region" description="Helical" evidence="3">
    <location>
        <begin position="239"/>
        <end position="266"/>
    </location>
</feature>
<protein>
    <submittedName>
        <fullName evidence="5">Acetyl-CoA synthetase-like protein</fullName>
    </submittedName>
</protein>
<feature type="domain" description="AMP-dependent synthetase/ligase" evidence="4">
    <location>
        <begin position="122"/>
        <end position="359"/>
    </location>
</feature>
<dbReference type="InterPro" id="IPR000873">
    <property type="entry name" value="AMP-dep_synth/lig_dom"/>
</dbReference>
<accession>A0A2V5HQ10</accession>
<dbReference type="InterPro" id="IPR042099">
    <property type="entry name" value="ANL_N_sf"/>
</dbReference>
<reference evidence="5 6" key="1">
    <citation type="submission" date="2018-02" db="EMBL/GenBank/DDBJ databases">
        <title>The genomes of Aspergillus section Nigri reveals drivers in fungal speciation.</title>
        <authorList>
            <consortium name="DOE Joint Genome Institute"/>
            <person name="Vesth T.C."/>
            <person name="Nybo J."/>
            <person name="Theobald S."/>
            <person name="Brandl J."/>
            <person name="Frisvad J.C."/>
            <person name="Nielsen K.F."/>
            <person name="Lyhne E.K."/>
            <person name="Kogle M.E."/>
            <person name="Kuo A."/>
            <person name="Riley R."/>
            <person name="Clum A."/>
            <person name="Nolan M."/>
            <person name="Lipzen A."/>
            <person name="Salamov A."/>
            <person name="Henrissat B."/>
            <person name="Wiebenga A."/>
            <person name="De vries R.P."/>
            <person name="Grigoriev I.V."/>
            <person name="Mortensen U.H."/>
            <person name="Andersen M.R."/>
            <person name="Baker S.E."/>
        </authorList>
    </citation>
    <scope>NUCLEOTIDE SEQUENCE [LARGE SCALE GENOMIC DNA]</scope>
    <source>
        <strain evidence="5 6">CBS 114.80</strain>
    </source>
</reference>
<keyword evidence="6" id="KW-1185">Reference proteome</keyword>
<organism evidence="5 6">
    <name type="scientific">Aspergillus indologenus CBS 114.80</name>
    <dbReference type="NCBI Taxonomy" id="1450541"/>
    <lineage>
        <taxon>Eukaryota</taxon>
        <taxon>Fungi</taxon>
        <taxon>Dikarya</taxon>
        <taxon>Ascomycota</taxon>
        <taxon>Pezizomycotina</taxon>
        <taxon>Eurotiomycetes</taxon>
        <taxon>Eurotiomycetidae</taxon>
        <taxon>Eurotiales</taxon>
        <taxon>Aspergillaceae</taxon>
        <taxon>Aspergillus</taxon>
        <taxon>Aspergillus subgen. Circumdati</taxon>
    </lineage>
</organism>
<keyword evidence="1" id="KW-0596">Phosphopantetheine</keyword>
<evidence type="ECO:0000259" key="4">
    <source>
        <dbReference type="Pfam" id="PF00501"/>
    </source>
</evidence>
<dbReference type="PANTHER" id="PTHR43439:SF2">
    <property type="entry name" value="ENZYME, PUTATIVE (JCVI)-RELATED"/>
    <property type="match status" value="1"/>
</dbReference>
<evidence type="ECO:0000256" key="3">
    <source>
        <dbReference type="SAM" id="Phobius"/>
    </source>
</evidence>
<evidence type="ECO:0000256" key="2">
    <source>
        <dbReference type="ARBA" id="ARBA00022553"/>
    </source>
</evidence>
<dbReference type="Proteomes" id="UP000248817">
    <property type="component" value="Unassembled WGS sequence"/>
</dbReference>
<dbReference type="InterPro" id="IPR051414">
    <property type="entry name" value="Adenylate-forming_Reductase"/>
</dbReference>
<sequence>MAETRSTEVRSEKECFQIGHRLLLNFLAAMAHEEPDKPVMRQLLPSTTHAPDGRNEIILSYQSIIILVDRVAWMLSRRLSQGDVSPQTVRDLGDKTHPLTINVYPVFQALLLWPRNSVSMHQVLLEESQSALLLCDNAFATTETEIRKQQDIDLLFIPDFVDLVNDSGPVEPIPYVDTWFTSHGKPLVTLHTTGSTGNPAPVTMTHSALGSIDRQQNLSEKDPAGGKCQLEVLAEASTVYMAFSLFHVAGFGLNCYLILAGCTLLFGYPRQPPSVAALRTALKVSNVDGALLPTSIIDELSCNAVLLEAVPRLRYIFGGGGFISRGAGDIIAQRTRLLNGLGSTECGSFIQYSTDPTYWAYYHFHPWNGVRWQPVSDQEPQGEDFELVLKRDES</sequence>
<gene>
    <name evidence="5" type="ORF">BP00DRAFT_451694</name>
</gene>
<keyword evidence="3" id="KW-0812">Transmembrane</keyword>
<evidence type="ECO:0000256" key="1">
    <source>
        <dbReference type="ARBA" id="ARBA00022450"/>
    </source>
</evidence>
<evidence type="ECO:0000313" key="6">
    <source>
        <dbReference type="Proteomes" id="UP000248817"/>
    </source>
</evidence>
<dbReference type="SUPFAM" id="SSF56801">
    <property type="entry name" value="Acetyl-CoA synthetase-like"/>
    <property type="match status" value="1"/>
</dbReference>
<keyword evidence="2" id="KW-0597">Phosphoprotein</keyword>
<dbReference type="EMBL" id="KZ825621">
    <property type="protein sequence ID" value="PYI25891.1"/>
    <property type="molecule type" value="Genomic_DNA"/>
</dbReference>
<evidence type="ECO:0000313" key="5">
    <source>
        <dbReference type="EMBL" id="PYI25891.1"/>
    </source>
</evidence>
<name>A0A2V5HQ10_9EURO</name>
<keyword evidence="3" id="KW-1133">Transmembrane helix</keyword>